<dbReference type="EMBL" id="RHXB01000005">
    <property type="protein sequence ID" value="RSE26578.1"/>
    <property type="molecule type" value="Genomic_DNA"/>
</dbReference>
<proteinExistence type="predicted"/>
<organism evidence="1 2">
    <name type="scientific">Atlantibacter subterraneus</name>
    <dbReference type="NCBI Taxonomy" id="255519"/>
    <lineage>
        <taxon>Bacteria</taxon>
        <taxon>Pseudomonadati</taxon>
        <taxon>Pseudomonadota</taxon>
        <taxon>Gammaproteobacteria</taxon>
        <taxon>Enterobacterales</taxon>
        <taxon>Enterobacteriaceae</taxon>
        <taxon>Atlantibacter</taxon>
    </lineage>
</organism>
<protein>
    <submittedName>
        <fullName evidence="1">YlcG family protein</fullName>
    </submittedName>
</protein>
<accession>A0A427V1U7</accession>
<name>A0A427V1U7_9ENTR</name>
<evidence type="ECO:0000313" key="1">
    <source>
        <dbReference type="EMBL" id="RSE26578.1"/>
    </source>
</evidence>
<evidence type="ECO:0000313" key="2">
    <source>
        <dbReference type="Proteomes" id="UP000275331"/>
    </source>
</evidence>
<dbReference type="InterPro" id="IPR049596">
    <property type="entry name" value="YlcG-like"/>
</dbReference>
<dbReference type="NCBIfam" id="NF033498">
    <property type="entry name" value="YlcG_phage_expr"/>
    <property type="match status" value="1"/>
</dbReference>
<comment type="caution">
    <text evidence="1">The sequence shown here is derived from an EMBL/GenBank/DDBJ whole genome shotgun (WGS) entry which is preliminary data.</text>
</comment>
<gene>
    <name evidence="1" type="ORF">EGT71_09105</name>
</gene>
<sequence>MNRENYKTDVIRLRWQRLRIYRFRGSVLTDYRILRNYIKTAMRIAG</sequence>
<dbReference type="AlphaFoldDB" id="A0A427V1U7"/>
<reference evidence="1 2" key="1">
    <citation type="submission" date="2018-10" db="EMBL/GenBank/DDBJ databases">
        <title>Transmission dynamics of multidrug resistant bacteria on intensive care unit surfaces.</title>
        <authorList>
            <person name="D'Souza A.W."/>
            <person name="Potter R.F."/>
            <person name="Wallace M."/>
            <person name="Shupe A."/>
            <person name="Patel S."/>
            <person name="Sun S."/>
            <person name="Gul D."/>
            <person name="Kwon J.H."/>
            <person name="Andleeb S."/>
            <person name="Burnham C.-A.D."/>
            <person name="Dantas G."/>
        </authorList>
    </citation>
    <scope>NUCLEOTIDE SEQUENCE [LARGE SCALE GENOMIC DNA]</scope>
    <source>
        <strain evidence="1 2">AS_373</strain>
    </source>
</reference>
<dbReference type="RefSeq" id="WP_125293525.1">
    <property type="nucleotide sequence ID" value="NZ_DAIRID010000069.1"/>
</dbReference>
<dbReference type="Proteomes" id="UP000275331">
    <property type="component" value="Unassembled WGS sequence"/>
</dbReference>
<dbReference type="OrthoDB" id="6570138at2"/>